<dbReference type="STRING" id="2282107.A0A286U7T3"/>
<feature type="compositionally biased region" description="Low complexity" evidence="1">
    <location>
        <begin position="611"/>
        <end position="622"/>
    </location>
</feature>
<feature type="region of interest" description="Disordered" evidence="1">
    <location>
        <begin position="571"/>
        <end position="632"/>
    </location>
</feature>
<feature type="compositionally biased region" description="Basic residues" evidence="1">
    <location>
        <begin position="457"/>
        <end position="466"/>
    </location>
</feature>
<dbReference type="OrthoDB" id="3061923at2759"/>
<dbReference type="Proteomes" id="UP000217199">
    <property type="component" value="Unassembled WGS sequence"/>
</dbReference>
<evidence type="ECO:0000313" key="3">
    <source>
        <dbReference type="EMBL" id="PAV15657.1"/>
    </source>
</evidence>
<keyword evidence="2" id="KW-0472">Membrane</keyword>
<keyword evidence="4" id="KW-1185">Reference proteome</keyword>
<comment type="caution">
    <text evidence="3">The sequence shown here is derived from an EMBL/GenBank/DDBJ whole genome shotgun (WGS) entry which is preliminary data.</text>
</comment>
<feature type="compositionally biased region" description="Polar residues" evidence="1">
    <location>
        <begin position="652"/>
        <end position="661"/>
    </location>
</feature>
<feature type="compositionally biased region" description="Basic and acidic residues" evidence="1">
    <location>
        <begin position="623"/>
        <end position="632"/>
    </location>
</feature>
<name>A0A286U7T3_9AGAM</name>
<feature type="compositionally biased region" description="Basic residues" evidence="1">
    <location>
        <begin position="577"/>
        <end position="587"/>
    </location>
</feature>
<proteinExistence type="predicted"/>
<accession>A0A286U7T3</accession>
<feature type="region of interest" description="Disordered" evidence="1">
    <location>
        <begin position="391"/>
        <end position="420"/>
    </location>
</feature>
<feature type="compositionally biased region" description="Basic and acidic residues" evidence="1">
    <location>
        <begin position="467"/>
        <end position="476"/>
    </location>
</feature>
<feature type="region of interest" description="Disordered" evidence="1">
    <location>
        <begin position="642"/>
        <end position="661"/>
    </location>
</feature>
<feature type="compositionally biased region" description="Polar residues" evidence="1">
    <location>
        <begin position="407"/>
        <end position="420"/>
    </location>
</feature>
<sequence>MKPRKRRPRIKRQNFILQPGGDIYLDSQNQDAAALLLDSGTERGITSSNVQPSVIPIRIDSLVPATQKTQADQSSTEDDIFISTILFAPTSHMDIPMETTGSNAISTTSSAPLNVSSTNEYSSTLPTSDLSLTPGPSSIATSNSSMSINFGLSSTLSEITPSASFNPTANATGRSVGFYSGITFLSIVVVACLFSLAAWFFRSRKKKKKTWSPDDDIDDIENQDPGFGLGIYLDESHTPNNSNREKQADASRTFQSPSDPLAPPPIFQRFADSSREYPAQTLQGTSPGSAQSPVQRLGPLQINNYVSGDLPSSCDEGLSLMPPPPIARSARAGTEYGTPREMLDAPRFLGLDGQGLGTPWAPLNIKKTDLSNQLRDKFTSVNKNLDARTECSDEISQLPPLPMPPFQTISQTSSVETTDSWGSSLRSSIFSALSGLAGGTAKQDEDKFTSLPENRMRSTRRQSAAKRKVEDLDTDPKPYSSLFASWEPPRAMDDKLLSLQNSSGSGFGKSSGTDTELSNKDQQIDELPINSSKEQIGTAHRDSFPDLIDKNLQSVSRESSVYSSVPRAFRQVSPGAPKHHLGSKKHSVGSVSRNYGPLKQTRPTFLRQESNKSATSFSSESSETSRDLTDEELRVKRLMMLRARRKRASRANGSSLSKVVA</sequence>
<protein>
    <submittedName>
        <fullName evidence="3">Uncharacterized protein</fullName>
    </submittedName>
</protein>
<evidence type="ECO:0000256" key="2">
    <source>
        <dbReference type="SAM" id="Phobius"/>
    </source>
</evidence>
<evidence type="ECO:0000256" key="1">
    <source>
        <dbReference type="SAM" id="MobiDB-lite"/>
    </source>
</evidence>
<dbReference type="AlphaFoldDB" id="A0A286U7T3"/>
<dbReference type="InParanoid" id="A0A286U7T3"/>
<dbReference type="EMBL" id="NBII01000009">
    <property type="protein sequence ID" value="PAV15657.1"/>
    <property type="molecule type" value="Genomic_DNA"/>
</dbReference>
<keyword evidence="2" id="KW-0812">Transmembrane</keyword>
<feature type="region of interest" description="Disordered" evidence="1">
    <location>
        <begin position="228"/>
        <end position="268"/>
    </location>
</feature>
<feature type="transmembrane region" description="Helical" evidence="2">
    <location>
        <begin position="176"/>
        <end position="201"/>
    </location>
</feature>
<feature type="region of interest" description="Disordered" evidence="1">
    <location>
        <begin position="440"/>
        <end position="522"/>
    </location>
</feature>
<evidence type="ECO:0000313" key="4">
    <source>
        <dbReference type="Proteomes" id="UP000217199"/>
    </source>
</evidence>
<keyword evidence="2" id="KW-1133">Transmembrane helix</keyword>
<gene>
    <name evidence="3" type="ORF">PNOK_0851500</name>
</gene>
<feature type="compositionally biased region" description="Low complexity" evidence="1">
    <location>
        <begin position="502"/>
        <end position="512"/>
    </location>
</feature>
<organism evidence="3 4">
    <name type="scientific">Pyrrhoderma noxium</name>
    <dbReference type="NCBI Taxonomy" id="2282107"/>
    <lineage>
        <taxon>Eukaryota</taxon>
        <taxon>Fungi</taxon>
        <taxon>Dikarya</taxon>
        <taxon>Basidiomycota</taxon>
        <taxon>Agaricomycotina</taxon>
        <taxon>Agaricomycetes</taxon>
        <taxon>Hymenochaetales</taxon>
        <taxon>Hymenochaetaceae</taxon>
        <taxon>Pyrrhoderma</taxon>
    </lineage>
</organism>
<reference evidence="3 4" key="1">
    <citation type="journal article" date="2017" name="Mol. Ecol.">
        <title>Comparative and population genomic landscape of Phellinus noxius: A hypervariable fungus causing root rot in trees.</title>
        <authorList>
            <person name="Chung C.L."/>
            <person name="Lee T.J."/>
            <person name="Akiba M."/>
            <person name="Lee H.H."/>
            <person name="Kuo T.H."/>
            <person name="Liu D."/>
            <person name="Ke H.M."/>
            <person name="Yokoi T."/>
            <person name="Roa M.B."/>
            <person name="Lu M.J."/>
            <person name="Chang Y.Y."/>
            <person name="Ann P.J."/>
            <person name="Tsai J.N."/>
            <person name="Chen C.Y."/>
            <person name="Tzean S.S."/>
            <person name="Ota Y."/>
            <person name="Hattori T."/>
            <person name="Sahashi N."/>
            <person name="Liou R.F."/>
            <person name="Kikuchi T."/>
            <person name="Tsai I.J."/>
        </authorList>
    </citation>
    <scope>NUCLEOTIDE SEQUENCE [LARGE SCALE GENOMIC DNA]</scope>
    <source>
        <strain evidence="3 4">FFPRI411160</strain>
    </source>
</reference>